<dbReference type="OMA" id="PITCLIP"/>
<keyword evidence="1" id="KW-0812">Transmembrane</keyword>
<dbReference type="Pfam" id="PF16212">
    <property type="entry name" value="PhoLip_ATPase_C"/>
    <property type="match status" value="1"/>
</dbReference>
<evidence type="ECO:0000313" key="4">
    <source>
        <dbReference type="Proteomes" id="UP000694388"/>
    </source>
</evidence>
<dbReference type="Proteomes" id="UP000694388">
    <property type="component" value="Unplaced"/>
</dbReference>
<dbReference type="Ensembl" id="ENSEBUT00000005367.1">
    <property type="protein sequence ID" value="ENSEBUP00000004929.1"/>
    <property type="gene ID" value="ENSEBUG00000003407.1"/>
</dbReference>
<evidence type="ECO:0000256" key="1">
    <source>
        <dbReference type="SAM" id="Phobius"/>
    </source>
</evidence>
<evidence type="ECO:0000313" key="3">
    <source>
        <dbReference type="Ensembl" id="ENSEBUP00000004929.1"/>
    </source>
</evidence>
<feature type="domain" description="P-type ATPase C-terminal" evidence="2">
    <location>
        <begin position="2"/>
        <end position="65"/>
    </location>
</feature>
<keyword evidence="4" id="KW-1185">Reference proteome</keyword>
<dbReference type="InterPro" id="IPR032630">
    <property type="entry name" value="P_typ_ATPase_c"/>
</dbReference>
<evidence type="ECO:0000259" key="2">
    <source>
        <dbReference type="Pfam" id="PF16212"/>
    </source>
</evidence>
<dbReference type="Ensembl" id="ENSEBUT00000005357.1">
    <property type="protein sequence ID" value="ENSEBUP00000004919.1"/>
    <property type="gene ID" value="ENSEBUG00000003407.1"/>
</dbReference>
<accession>A0A8C4NCY6</accession>
<organism evidence="3 4">
    <name type="scientific">Eptatretus burgeri</name>
    <name type="common">Inshore hagfish</name>
    <dbReference type="NCBI Taxonomy" id="7764"/>
    <lineage>
        <taxon>Eukaryota</taxon>
        <taxon>Metazoa</taxon>
        <taxon>Chordata</taxon>
        <taxon>Craniata</taxon>
        <taxon>Vertebrata</taxon>
        <taxon>Cyclostomata</taxon>
        <taxon>Myxini</taxon>
        <taxon>Myxiniformes</taxon>
        <taxon>Myxinidae</taxon>
        <taxon>Eptatretinae</taxon>
        <taxon>Eptatretus</taxon>
    </lineage>
</organism>
<name>A0A8C4NCY6_EPTBU</name>
<dbReference type="GeneTree" id="ENSGT00940000157110"/>
<sequence>MALWMVFFGFYSLLWPIIPIAPNMQGQARMMYGCLPFWVFLLLIPITCLIPDTMWKILRGMYCPSFAEKIQEPQPIMQGRYGKIISNVVSKSFTERAQLLKNAFKKNTTIPQSKSFQRDFQHGYAFSQEENGVLSQTEIIRAYDTTKPSRGASTATL</sequence>
<feature type="transmembrane region" description="Helical" evidence="1">
    <location>
        <begin position="29"/>
        <end position="50"/>
    </location>
</feature>
<dbReference type="AlphaFoldDB" id="A0A8C4NCY6"/>
<proteinExistence type="predicted"/>
<protein>
    <recommendedName>
        <fullName evidence="2">P-type ATPase C-terminal domain-containing protein</fullName>
    </recommendedName>
</protein>
<keyword evidence="1" id="KW-1133">Transmembrane helix</keyword>
<reference evidence="3" key="1">
    <citation type="submission" date="2025-05" db="UniProtKB">
        <authorList>
            <consortium name="Ensembl"/>
        </authorList>
    </citation>
    <scope>IDENTIFICATION</scope>
</reference>
<keyword evidence="1" id="KW-0472">Membrane</keyword>